<dbReference type="GO" id="GO:0046656">
    <property type="term" value="P:folic acid biosynthetic process"/>
    <property type="evidence" value="ECO:0007669"/>
    <property type="project" value="UniProtKB-KW"/>
</dbReference>
<dbReference type="RefSeq" id="XP_007774997.1">
    <property type="nucleotide sequence ID" value="XM_007776807.1"/>
</dbReference>
<dbReference type="SUPFAM" id="SSF55620">
    <property type="entry name" value="Tetrahydrobiopterin biosynthesis enzymes-like"/>
    <property type="match status" value="2"/>
</dbReference>
<comment type="caution">
    <text evidence="9">The sequence shown here is derived from an EMBL/GenBank/DDBJ whole genome shotgun (WGS) entry which is preliminary data.</text>
</comment>
<dbReference type="Gene3D" id="3.30.1130.10">
    <property type="match status" value="2"/>
</dbReference>
<dbReference type="SMART" id="SM00905">
    <property type="entry name" value="FolB"/>
    <property type="match status" value="2"/>
</dbReference>
<dbReference type="Pfam" id="PF02152">
    <property type="entry name" value="FolB"/>
    <property type="match status" value="2"/>
</dbReference>
<evidence type="ECO:0000259" key="8">
    <source>
        <dbReference type="SMART" id="SM00905"/>
    </source>
</evidence>
<dbReference type="Proteomes" id="UP000053558">
    <property type="component" value="Unassembled WGS sequence"/>
</dbReference>
<dbReference type="InterPro" id="IPR043133">
    <property type="entry name" value="GTP-CH-I_C/QueF"/>
</dbReference>
<proteinExistence type="inferred from homology"/>
<evidence type="ECO:0000313" key="9">
    <source>
        <dbReference type="EMBL" id="EIW74942.1"/>
    </source>
</evidence>
<feature type="domain" description="Dihydroneopterin aldolase/epimerase" evidence="8">
    <location>
        <begin position="153"/>
        <end position="263"/>
    </location>
</feature>
<dbReference type="AlphaFoldDB" id="A0A5M3M6F3"/>
<evidence type="ECO:0000256" key="4">
    <source>
        <dbReference type="ARBA" id="ARBA00013043"/>
    </source>
</evidence>
<comment type="pathway">
    <text evidence="2">Cofactor biosynthesis; tetrahydrofolate biosynthesis; 2-amino-4-hydroxy-6-hydroxymethyl-7,8-dihydropteridine diphosphate from 7,8-dihydroneopterin triphosphate: step 3/4.</text>
</comment>
<reference evidence="10" key="1">
    <citation type="journal article" date="2012" name="Science">
        <title>The Paleozoic origin of enzymatic lignin decomposition reconstructed from 31 fungal genomes.</title>
        <authorList>
            <person name="Floudas D."/>
            <person name="Binder M."/>
            <person name="Riley R."/>
            <person name="Barry K."/>
            <person name="Blanchette R.A."/>
            <person name="Henrissat B."/>
            <person name="Martinez A.T."/>
            <person name="Otillar R."/>
            <person name="Spatafora J.W."/>
            <person name="Yadav J.S."/>
            <person name="Aerts A."/>
            <person name="Benoit I."/>
            <person name="Boyd A."/>
            <person name="Carlson A."/>
            <person name="Copeland A."/>
            <person name="Coutinho P.M."/>
            <person name="de Vries R.P."/>
            <person name="Ferreira P."/>
            <person name="Findley K."/>
            <person name="Foster B."/>
            <person name="Gaskell J."/>
            <person name="Glotzer D."/>
            <person name="Gorecki P."/>
            <person name="Heitman J."/>
            <person name="Hesse C."/>
            <person name="Hori C."/>
            <person name="Igarashi K."/>
            <person name="Jurgens J.A."/>
            <person name="Kallen N."/>
            <person name="Kersten P."/>
            <person name="Kohler A."/>
            <person name="Kuees U."/>
            <person name="Kumar T.K.A."/>
            <person name="Kuo A."/>
            <person name="LaButti K."/>
            <person name="Larrondo L.F."/>
            <person name="Lindquist E."/>
            <person name="Ling A."/>
            <person name="Lombard V."/>
            <person name="Lucas S."/>
            <person name="Lundell T."/>
            <person name="Martin R."/>
            <person name="McLaughlin D.J."/>
            <person name="Morgenstern I."/>
            <person name="Morin E."/>
            <person name="Murat C."/>
            <person name="Nagy L.G."/>
            <person name="Nolan M."/>
            <person name="Ohm R.A."/>
            <person name="Patyshakuliyeva A."/>
            <person name="Rokas A."/>
            <person name="Ruiz-Duenas F.J."/>
            <person name="Sabat G."/>
            <person name="Salamov A."/>
            <person name="Samejima M."/>
            <person name="Schmutz J."/>
            <person name="Slot J.C."/>
            <person name="St John F."/>
            <person name="Stenlid J."/>
            <person name="Sun H."/>
            <person name="Sun S."/>
            <person name="Syed K."/>
            <person name="Tsang A."/>
            <person name="Wiebenga A."/>
            <person name="Young D."/>
            <person name="Pisabarro A."/>
            <person name="Eastwood D.C."/>
            <person name="Martin F."/>
            <person name="Cullen D."/>
            <person name="Grigoriev I.V."/>
            <person name="Hibbett D.S."/>
        </authorList>
    </citation>
    <scope>NUCLEOTIDE SEQUENCE [LARGE SCALE GENOMIC DNA]</scope>
    <source>
        <strain evidence="10">RWD-64-598 SS2</strain>
    </source>
</reference>
<dbReference type="PANTHER" id="PTHR42844">
    <property type="entry name" value="DIHYDRONEOPTERIN ALDOLASE 1-RELATED"/>
    <property type="match status" value="1"/>
</dbReference>
<dbReference type="NCBIfam" id="TIGR00526">
    <property type="entry name" value="folB_dom"/>
    <property type="match status" value="1"/>
</dbReference>
<dbReference type="PANTHER" id="PTHR42844:SF1">
    <property type="entry name" value="DIHYDRONEOPTERIN ALDOLASE 1-RELATED"/>
    <property type="match status" value="1"/>
</dbReference>
<keyword evidence="10" id="KW-1185">Reference proteome</keyword>
<protein>
    <recommendedName>
        <fullName evidence="4">dihydroneopterin aldolase</fullName>
        <ecNumber evidence="4">4.1.2.25</ecNumber>
    </recommendedName>
    <alternativeName>
        <fullName evidence="7">7,8-dihydroneopterin aldolase</fullName>
    </alternativeName>
</protein>
<dbReference type="EC" id="4.1.2.25" evidence="4"/>
<keyword evidence="5" id="KW-0289">Folate biosynthesis</keyword>
<accession>A0A5M3M6F3</accession>
<comment type="catalytic activity">
    <reaction evidence="1">
        <text>7,8-dihydroneopterin = 6-hydroxymethyl-7,8-dihydropterin + glycolaldehyde</text>
        <dbReference type="Rhea" id="RHEA:10540"/>
        <dbReference type="ChEBI" id="CHEBI:17001"/>
        <dbReference type="ChEBI" id="CHEBI:17071"/>
        <dbReference type="ChEBI" id="CHEBI:44841"/>
        <dbReference type="EC" id="4.1.2.25"/>
    </reaction>
</comment>
<evidence type="ECO:0000256" key="7">
    <source>
        <dbReference type="ARBA" id="ARBA00032903"/>
    </source>
</evidence>
<dbReference type="KEGG" id="cput:CONPUDRAFT_159709"/>
<dbReference type="GO" id="GO:0004150">
    <property type="term" value="F:dihydroneopterin aldolase activity"/>
    <property type="evidence" value="ECO:0007669"/>
    <property type="project" value="UniProtKB-EC"/>
</dbReference>
<dbReference type="OrthoDB" id="5425486at2759"/>
<dbReference type="InterPro" id="IPR006157">
    <property type="entry name" value="FolB_dom"/>
</dbReference>
<dbReference type="InterPro" id="IPR006156">
    <property type="entry name" value="Dihydroneopterin_aldolase"/>
</dbReference>
<evidence type="ECO:0000256" key="2">
    <source>
        <dbReference type="ARBA" id="ARBA00005013"/>
    </source>
</evidence>
<keyword evidence="6" id="KW-0456">Lyase</keyword>
<dbReference type="OMA" id="PCLIGVN"/>
<evidence type="ECO:0000256" key="3">
    <source>
        <dbReference type="ARBA" id="ARBA00005708"/>
    </source>
</evidence>
<name>A0A5M3M6F3_CONPW</name>
<dbReference type="GeneID" id="19204165"/>
<evidence type="ECO:0000256" key="5">
    <source>
        <dbReference type="ARBA" id="ARBA00022909"/>
    </source>
</evidence>
<gene>
    <name evidence="9" type="ORF">CONPUDRAFT_159709</name>
</gene>
<dbReference type="GO" id="GO:0005737">
    <property type="term" value="C:cytoplasm"/>
    <property type="evidence" value="ECO:0007669"/>
    <property type="project" value="TreeGrafter"/>
</dbReference>
<comment type="similarity">
    <text evidence="3">Belongs to the DHNA family.</text>
</comment>
<feature type="domain" description="Dihydroneopterin aldolase/epimerase" evidence="8">
    <location>
        <begin position="12"/>
        <end position="133"/>
    </location>
</feature>
<organism evidence="9 10">
    <name type="scientific">Coniophora puteana (strain RWD-64-598)</name>
    <name type="common">Brown rot fungus</name>
    <dbReference type="NCBI Taxonomy" id="741705"/>
    <lineage>
        <taxon>Eukaryota</taxon>
        <taxon>Fungi</taxon>
        <taxon>Dikarya</taxon>
        <taxon>Basidiomycota</taxon>
        <taxon>Agaricomycotina</taxon>
        <taxon>Agaricomycetes</taxon>
        <taxon>Agaricomycetidae</taxon>
        <taxon>Boletales</taxon>
        <taxon>Coniophorineae</taxon>
        <taxon>Coniophoraceae</taxon>
        <taxon>Coniophora</taxon>
    </lineage>
</organism>
<evidence type="ECO:0000256" key="1">
    <source>
        <dbReference type="ARBA" id="ARBA00001353"/>
    </source>
</evidence>
<evidence type="ECO:0000256" key="6">
    <source>
        <dbReference type="ARBA" id="ARBA00023239"/>
    </source>
</evidence>
<dbReference type="EMBL" id="JH711590">
    <property type="protein sequence ID" value="EIW74942.1"/>
    <property type="molecule type" value="Genomic_DNA"/>
</dbReference>
<evidence type="ECO:0000313" key="10">
    <source>
        <dbReference type="Proteomes" id="UP000053558"/>
    </source>
</evidence>
<sequence>MATSTSPATDVVFIESLSLSATIGPDCWGRTRAQPILLSVHLHLRPSFLDKSGASDKVEDSVHYGHLTKVVSQLVAARENPSNASEQGFQSVHNLIGAVAQAAFGLAGAMAERVHVRVELPKLVLLAESCVFEADVSSASNLSSGADVGALTVHVKDVVLPVLIGVNPPERLAKQKVITNLTFYEHPSSPSDSEGTEEVDYTAIVKRVAEEIERSEYLTLEKFVMEVVRIACMASPRIARVTVRAQKPSALTFAHSSGVQITRDRSAFVG</sequence>